<keyword evidence="8" id="KW-1185">Reference proteome</keyword>
<evidence type="ECO:0000256" key="6">
    <source>
        <dbReference type="ARBA" id="ARBA00023306"/>
    </source>
</evidence>
<dbReference type="PANTHER" id="PTHR10828">
    <property type="entry name" value="M-PHASE INDUCER PHOSPHATASE DUAL SPECIFICITY PHOSPHATASE CDC25"/>
    <property type="match status" value="1"/>
</dbReference>
<feature type="domain" description="Rhodanese" evidence="7">
    <location>
        <begin position="96"/>
        <end position="194"/>
    </location>
</feature>
<keyword evidence="5" id="KW-0904">Protein phosphatase</keyword>
<dbReference type="InterPro" id="IPR036873">
    <property type="entry name" value="Rhodanese-like_dom_sf"/>
</dbReference>
<dbReference type="GO" id="GO:0110032">
    <property type="term" value="P:positive regulation of G2/MI transition of meiotic cell cycle"/>
    <property type="evidence" value="ECO:0007669"/>
    <property type="project" value="TreeGrafter"/>
</dbReference>
<dbReference type="GO" id="GO:0005634">
    <property type="term" value="C:nucleus"/>
    <property type="evidence" value="ECO:0007669"/>
    <property type="project" value="TreeGrafter"/>
</dbReference>
<reference evidence="9" key="1">
    <citation type="submission" date="2025-08" db="UniProtKB">
        <authorList>
            <consortium name="RefSeq"/>
        </authorList>
    </citation>
    <scope>IDENTIFICATION</scope>
</reference>
<accession>A0A6P7U0V0</accession>
<keyword evidence="3" id="KW-0132">Cell division</keyword>
<dbReference type="Gene3D" id="3.40.250.10">
    <property type="entry name" value="Rhodanese-like domain"/>
    <property type="match status" value="1"/>
</dbReference>
<dbReference type="Proteomes" id="UP000515154">
    <property type="component" value="Unplaced"/>
</dbReference>
<evidence type="ECO:0000259" key="7">
    <source>
        <dbReference type="PROSITE" id="PS50206"/>
    </source>
</evidence>
<dbReference type="InterPro" id="IPR001763">
    <property type="entry name" value="Rhodanese-like_dom"/>
</dbReference>
<keyword evidence="6" id="KW-0131">Cell cycle</keyword>
<evidence type="ECO:0000313" key="8">
    <source>
        <dbReference type="Proteomes" id="UP000515154"/>
    </source>
</evidence>
<dbReference type="SMART" id="SM00450">
    <property type="entry name" value="RHOD"/>
    <property type="match status" value="1"/>
</dbReference>
<dbReference type="Pfam" id="PF00581">
    <property type="entry name" value="Rhodanese"/>
    <property type="match status" value="1"/>
</dbReference>
<organism evidence="8 9">
    <name type="scientific">Octopus sinensis</name>
    <name type="common">East Asian common octopus</name>
    <dbReference type="NCBI Taxonomy" id="2607531"/>
    <lineage>
        <taxon>Eukaryota</taxon>
        <taxon>Metazoa</taxon>
        <taxon>Spiralia</taxon>
        <taxon>Lophotrochozoa</taxon>
        <taxon>Mollusca</taxon>
        <taxon>Cephalopoda</taxon>
        <taxon>Coleoidea</taxon>
        <taxon>Octopodiformes</taxon>
        <taxon>Octopoda</taxon>
        <taxon>Incirrata</taxon>
        <taxon>Octopodidae</taxon>
        <taxon>Octopus</taxon>
    </lineage>
</organism>
<evidence type="ECO:0000256" key="4">
    <source>
        <dbReference type="ARBA" id="ARBA00022801"/>
    </source>
</evidence>
<dbReference type="RefSeq" id="XP_029655845.1">
    <property type="nucleotide sequence ID" value="XM_029799985.2"/>
</dbReference>
<evidence type="ECO:0000256" key="3">
    <source>
        <dbReference type="ARBA" id="ARBA00022618"/>
    </source>
</evidence>
<dbReference type="AlphaFoldDB" id="A0A6P7U0V0"/>
<dbReference type="GO" id="GO:0051301">
    <property type="term" value="P:cell division"/>
    <property type="evidence" value="ECO:0007669"/>
    <property type="project" value="UniProtKB-KW"/>
</dbReference>
<dbReference type="GO" id="GO:0004725">
    <property type="term" value="F:protein tyrosine phosphatase activity"/>
    <property type="evidence" value="ECO:0007669"/>
    <property type="project" value="UniProtKB-EC"/>
</dbReference>
<dbReference type="PRINTS" id="PR00716">
    <property type="entry name" value="MPIPHPHTASE"/>
</dbReference>
<dbReference type="PANTHER" id="PTHR10828:SF17">
    <property type="entry name" value="PROTEIN-TYROSINE-PHOSPHATASE"/>
    <property type="match status" value="1"/>
</dbReference>
<comment type="similarity">
    <text evidence="1">Belongs to the MPI phosphatase family.</text>
</comment>
<dbReference type="GO" id="GO:0010971">
    <property type="term" value="P:positive regulation of G2/M transition of mitotic cell cycle"/>
    <property type="evidence" value="ECO:0007669"/>
    <property type="project" value="TreeGrafter"/>
</dbReference>
<dbReference type="GO" id="GO:0000086">
    <property type="term" value="P:G2/M transition of mitotic cell cycle"/>
    <property type="evidence" value="ECO:0007669"/>
    <property type="project" value="TreeGrafter"/>
</dbReference>
<evidence type="ECO:0000256" key="2">
    <source>
        <dbReference type="ARBA" id="ARBA00013064"/>
    </source>
</evidence>
<dbReference type="EC" id="3.1.3.48" evidence="2"/>
<sequence>MATVIRGSPPKLSINHNFLTQRTLLDYFGVHKNVVSHSVDKQQSFCRSVVDKLIGDSGKGVLNGGYDVYGRLKTLSTHTMAGLASIHNHMDCHISIFDCRSMPEFVGGHIINAIHVTDSTSLLSLFEHFQTLHSSSPRRFYLFVFYCEYSSLRAPVLARKFLALSQGHYVFLDNVYLLDGGYKLFYEYYKGLCDPPRYVTNTS</sequence>
<dbReference type="InterPro" id="IPR000751">
    <property type="entry name" value="MPI_Phosphatase"/>
</dbReference>
<evidence type="ECO:0000256" key="5">
    <source>
        <dbReference type="ARBA" id="ARBA00022912"/>
    </source>
</evidence>
<name>A0A6P7U0V0_9MOLL</name>
<dbReference type="PROSITE" id="PS50206">
    <property type="entry name" value="RHODANESE_3"/>
    <property type="match status" value="1"/>
</dbReference>
<protein>
    <recommendedName>
        <fullName evidence="2">protein-tyrosine-phosphatase</fullName>
        <ecNumber evidence="2">3.1.3.48</ecNumber>
    </recommendedName>
</protein>
<dbReference type="KEGG" id="osn:115229664"/>
<gene>
    <name evidence="9" type="primary">LOC115229664</name>
</gene>
<dbReference type="SUPFAM" id="SSF52821">
    <property type="entry name" value="Rhodanese/Cell cycle control phosphatase"/>
    <property type="match status" value="1"/>
</dbReference>
<evidence type="ECO:0000313" key="9">
    <source>
        <dbReference type="RefSeq" id="XP_029655845.1"/>
    </source>
</evidence>
<proteinExistence type="inferred from homology"/>
<dbReference type="GO" id="GO:0005737">
    <property type="term" value="C:cytoplasm"/>
    <property type="evidence" value="ECO:0007669"/>
    <property type="project" value="TreeGrafter"/>
</dbReference>
<evidence type="ECO:0000256" key="1">
    <source>
        <dbReference type="ARBA" id="ARBA00011065"/>
    </source>
</evidence>
<keyword evidence="4" id="KW-0378">Hydrolase</keyword>